<organism evidence="1 2">
    <name type="scientific">Oikopleura dioica</name>
    <name type="common">Tunicate</name>
    <dbReference type="NCBI Taxonomy" id="34765"/>
    <lineage>
        <taxon>Eukaryota</taxon>
        <taxon>Metazoa</taxon>
        <taxon>Chordata</taxon>
        <taxon>Tunicata</taxon>
        <taxon>Appendicularia</taxon>
        <taxon>Copelata</taxon>
        <taxon>Oikopleuridae</taxon>
        <taxon>Oikopleura</taxon>
    </lineage>
</organism>
<protein>
    <submittedName>
        <fullName evidence="1">Oidioi.mRNA.OKI2018_I69.PAR.g8514.t1.cds</fullName>
    </submittedName>
</protein>
<gene>
    <name evidence="1" type="ORF">OKIOD_LOCUS72</name>
</gene>
<accession>A0ABN7RNS6</accession>
<reference evidence="1 2" key="1">
    <citation type="submission" date="2021-04" db="EMBL/GenBank/DDBJ databases">
        <authorList>
            <person name="Bliznina A."/>
        </authorList>
    </citation>
    <scope>NUCLEOTIDE SEQUENCE [LARGE SCALE GENOMIC DNA]</scope>
</reference>
<evidence type="ECO:0000313" key="1">
    <source>
        <dbReference type="EMBL" id="CAG5076659.1"/>
    </source>
</evidence>
<sequence length="508" mass="55556">MKLFATVVASATSQGFYDYSLFNNYGAPQASYDGKYGNVVGNTDTGNNKGLRSGNGRYCHATKDNIVIHRWDVSKTGFFNHYNRIECEGEEMYCFLEERAHFGQVIGIRAGCAQMMNHPQIKRTRLGSQQSYNNNREAFRKRTFTNNQGSLGSARSSTVLGYGVGGCMAMQVQNHKDQLDNTFDGNVGGDKEDNMFFYGSWYQAQCLRKVDRGQTAGWNDLLPFGVSVCRACCVAGLDTETNYSAEGNAPCNFLPYKQPANGGDLNQRPHIPFGYDFACQEGYQQGVKVDALTHEYIENATKAGIMSQSAFSAAAPNDGGGACGSTCNPNRAGDTLADVTGLQEAAGGITYHSPSATPSKIRHFACNDFFTYTRGYGAAINKQDIQDQPHPGHWNYAKSDADWYNTGADGICDGTVGGQKECFPKTFEESARLIGDPSVATNAFDFNSHTWVDNSDCDICQNELVPRFDAVNYDSASIVNLFTAACSDTNKRCDPVAKTVVDMQLLFN</sequence>
<name>A0ABN7RNS6_OIKDI</name>
<dbReference type="Proteomes" id="UP001158576">
    <property type="component" value="Chromosome PAR"/>
</dbReference>
<dbReference type="EMBL" id="OU015568">
    <property type="protein sequence ID" value="CAG5076659.1"/>
    <property type="molecule type" value="Genomic_DNA"/>
</dbReference>
<proteinExistence type="predicted"/>
<keyword evidence="2" id="KW-1185">Reference proteome</keyword>
<evidence type="ECO:0000313" key="2">
    <source>
        <dbReference type="Proteomes" id="UP001158576"/>
    </source>
</evidence>